<dbReference type="SFLD" id="SFLDG01102">
    <property type="entry name" value="Uncharacterised_Radical_SAM_Su"/>
    <property type="match status" value="1"/>
</dbReference>
<evidence type="ECO:0000256" key="4">
    <source>
        <dbReference type="ARBA" id="ARBA00023004"/>
    </source>
</evidence>
<dbReference type="SFLD" id="SFLDS00029">
    <property type="entry name" value="Radical_SAM"/>
    <property type="match status" value="1"/>
</dbReference>
<evidence type="ECO:0000256" key="3">
    <source>
        <dbReference type="ARBA" id="ARBA00022723"/>
    </source>
</evidence>
<reference evidence="7 8" key="1">
    <citation type="submission" date="2016-11" db="EMBL/GenBank/DDBJ databases">
        <authorList>
            <person name="Jaros S."/>
            <person name="Januszkiewicz K."/>
            <person name="Wedrychowicz H."/>
        </authorList>
    </citation>
    <scope>NUCLEOTIDE SEQUENCE [LARGE SCALE GENOMIC DNA]</scope>
    <source>
        <strain evidence="7 8">DSM 26991</strain>
    </source>
</reference>
<evidence type="ECO:0000259" key="6">
    <source>
        <dbReference type="Pfam" id="PF04055"/>
    </source>
</evidence>
<comment type="cofactor">
    <cofactor evidence="1">
        <name>[4Fe-4S] cluster</name>
        <dbReference type="ChEBI" id="CHEBI:49883"/>
    </cofactor>
</comment>
<dbReference type="RefSeq" id="WP_073400009.1">
    <property type="nucleotide sequence ID" value="NZ_FQTV01000004.1"/>
</dbReference>
<dbReference type="SUPFAM" id="SSF47781">
    <property type="entry name" value="RuvA domain 2-like"/>
    <property type="match status" value="1"/>
</dbReference>
<evidence type="ECO:0000313" key="8">
    <source>
        <dbReference type="Proteomes" id="UP000184509"/>
    </source>
</evidence>
<dbReference type="InterPro" id="IPR023874">
    <property type="entry name" value="DNA_rSAM_put"/>
</dbReference>
<organism evidence="7 8">
    <name type="scientific">Bacteroides luti</name>
    <dbReference type="NCBI Taxonomy" id="1297750"/>
    <lineage>
        <taxon>Bacteria</taxon>
        <taxon>Pseudomonadati</taxon>
        <taxon>Bacteroidota</taxon>
        <taxon>Bacteroidia</taxon>
        <taxon>Bacteroidales</taxon>
        <taxon>Bacteroidaceae</taxon>
        <taxon>Bacteroides</taxon>
    </lineage>
</organism>
<feature type="domain" description="Radical SAM core" evidence="6">
    <location>
        <begin position="62"/>
        <end position="195"/>
    </location>
</feature>
<protein>
    <submittedName>
        <fullName evidence="7">Putative DNA modification/repair radical SAM protein</fullName>
    </submittedName>
</protein>
<accession>A0A1M4Y4B1</accession>
<dbReference type="CDD" id="cd01335">
    <property type="entry name" value="Radical_SAM"/>
    <property type="match status" value="1"/>
</dbReference>
<keyword evidence="8" id="KW-1185">Reference proteome</keyword>
<keyword evidence="4" id="KW-0408">Iron</keyword>
<dbReference type="InterPro" id="IPR058240">
    <property type="entry name" value="rSAM_sf"/>
</dbReference>
<keyword evidence="5" id="KW-0411">Iron-sulfur</keyword>
<gene>
    <name evidence="7" type="ORF">SAMN05444405_104207</name>
</gene>
<proteinExistence type="predicted"/>
<dbReference type="STRING" id="1297750.SAMN05444405_104207"/>
<dbReference type="SUPFAM" id="SSF102114">
    <property type="entry name" value="Radical SAM enzymes"/>
    <property type="match status" value="1"/>
</dbReference>
<dbReference type="OrthoDB" id="9801154at2"/>
<dbReference type="InterPro" id="IPR007197">
    <property type="entry name" value="rSAM"/>
</dbReference>
<sequence>MNENVLEKLKVLAESAKYDVSCSSSGTTRTNKSGGIGSAAGWGICHSFAEDGRCISLLKIMLTNYCIYDCAYCINRRSNDIRRATFSVSELVDLTIEFYRRNYIEGLFLSSGVVRNPDYTMERLVRVAKDLRLVHKFNGYIHLKSIPGASQDLVNEAGLYADRLSVNIEIPNEQSLQRLAPEKDFQSVFKPMQYIQQGVLENIEERKKYRYAPRFAPAGQSTQMIVGATADTDKDILNLSSSLYDRPSMKRVYYSGYISVNEYDKRLPALKQPPLVRENRLYQADWLLRFYQFKVDEIVNDAYPDLDLEIDPKLSWALRHPESFPVDINRADYEMILRVPGIGVKSAKLIVASRRFSRLGAYQLKKIGVVMKKAQYFITCNELSMRSVNELHPDAVRRLLTVKPGKKVDDRQLILPFKEE</sequence>
<dbReference type="Pfam" id="PF04055">
    <property type="entry name" value="Radical_SAM"/>
    <property type="match status" value="1"/>
</dbReference>
<dbReference type="Gene3D" id="1.10.150.320">
    <property type="entry name" value="Photosystem II 12 kDa extrinsic protein"/>
    <property type="match status" value="1"/>
</dbReference>
<evidence type="ECO:0000256" key="2">
    <source>
        <dbReference type="ARBA" id="ARBA00022691"/>
    </source>
</evidence>
<keyword evidence="3" id="KW-0479">Metal-binding</keyword>
<evidence type="ECO:0000256" key="5">
    <source>
        <dbReference type="ARBA" id="ARBA00023014"/>
    </source>
</evidence>
<dbReference type="GO" id="GO:0051536">
    <property type="term" value="F:iron-sulfur cluster binding"/>
    <property type="evidence" value="ECO:0007669"/>
    <property type="project" value="UniProtKB-KW"/>
</dbReference>
<name>A0A1M4Y4B1_9BACE</name>
<dbReference type="NCBIfam" id="TIGR03916">
    <property type="entry name" value="rSAM_link_UDG"/>
    <property type="match status" value="1"/>
</dbReference>
<dbReference type="InterPro" id="IPR010994">
    <property type="entry name" value="RuvA_2-like"/>
</dbReference>
<dbReference type="PANTHER" id="PTHR21180:SF9">
    <property type="entry name" value="TYPE II SECRETION SYSTEM PROTEIN K"/>
    <property type="match status" value="1"/>
</dbReference>
<keyword evidence="2" id="KW-0949">S-adenosyl-L-methionine</keyword>
<dbReference type="GO" id="GO:0046872">
    <property type="term" value="F:metal ion binding"/>
    <property type="evidence" value="ECO:0007669"/>
    <property type="project" value="UniProtKB-KW"/>
</dbReference>
<dbReference type="AlphaFoldDB" id="A0A1M4Y4B1"/>
<dbReference type="GO" id="GO:0003824">
    <property type="term" value="F:catalytic activity"/>
    <property type="evidence" value="ECO:0007669"/>
    <property type="project" value="InterPro"/>
</dbReference>
<dbReference type="Gene3D" id="3.20.20.70">
    <property type="entry name" value="Aldolase class I"/>
    <property type="match status" value="1"/>
</dbReference>
<dbReference type="EMBL" id="FQTV01000004">
    <property type="protein sequence ID" value="SHF00423.1"/>
    <property type="molecule type" value="Genomic_DNA"/>
</dbReference>
<evidence type="ECO:0000313" key="7">
    <source>
        <dbReference type="EMBL" id="SHF00423.1"/>
    </source>
</evidence>
<evidence type="ECO:0000256" key="1">
    <source>
        <dbReference type="ARBA" id="ARBA00001966"/>
    </source>
</evidence>
<dbReference type="PANTHER" id="PTHR21180">
    <property type="entry name" value="ENDONUCLEASE/EXONUCLEASE/PHOSPHATASE FAMILY DOMAIN-CONTAINING PROTEIN 1"/>
    <property type="match status" value="1"/>
</dbReference>
<dbReference type="Proteomes" id="UP000184509">
    <property type="component" value="Unassembled WGS sequence"/>
</dbReference>
<dbReference type="InterPro" id="IPR013785">
    <property type="entry name" value="Aldolase_TIM"/>
</dbReference>
<dbReference type="InterPro" id="IPR051675">
    <property type="entry name" value="Endo/Exo/Phosphatase_dom_1"/>
</dbReference>